<dbReference type="CDD" id="cd11010">
    <property type="entry name" value="S1-P1_nuclease"/>
    <property type="match status" value="1"/>
</dbReference>
<keyword evidence="1" id="KW-0540">Nuclease</keyword>
<dbReference type="EMBL" id="JAUHHC010000001">
    <property type="protein sequence ID" value="MDN3918974.1"/>
    <property type="molecule type" value="Genomic_DNA"/>
</dbReference>
<dbReference type="PANTHER" id="PTHR33146:SF26">
    <property type="entry name" value="ENDONUCLEASE 4"/>
    <property type="match status" value="1"/>
</dbReference>
<name>A0ABT8DRP9_9BURK</name>
<evidence type="ECO:0000313" key="7">
    <source>
        <dbReference type="EMBL" id="MDN3918974.1"/>
    </source>
</evidence>
<sequence length="263" mass="27976">MSRPVQPRLLGALVAALALLGPLQAGAWGFEGHRLIAALAEAQLSPAARAEARRLLALEPGATLSSISTWADVHRSPRSGRWHYINFPEGDCSYRPARDCADGACVVEALNRQTALLASAAGDAERLLALKYVVHMVGDVHQPLHAGHGSDKGGNRLQLQAFGRGSNLHALWDSGLIMNREGGPQALRAALAPALQGEARPQAPAAAAWALESCRIVEAPDFYPAARHVGAEYRDAQQPRLDARLKAAAQRLAATLNEALKPQ</sequence>
<dbReference type="Proteomes" id="UP001228044">
    <property type="component" value="Unassembled WGS sequence"/>
</dbReference>
<evidence type="ECO:0000256" key="6">
    <source>
        <dbReference type="ARBA" id="ARBA00023180"/>
    </source>
</evidence>
<dbReference type="SUPFAM" id="SSF48537">
    <property type="entry name" value="Phospholipase C/P1 nuclease"/>
    <property type="match status" value="1"/>
</dbReference>
<keyword evidence="6" id="KW-0325">Glycoprotein</keyword>
<evidence type="ECO:0000256" key="1">
    <source>
        <dbReference type="ARBA" id="ARBA00022722"/>
    </source>
</evidence>
<keyword evidence="8" id="KW-1185">Reference proteome</keyword>
<dbReference type="InterPro" id="IPR003154">
    <property type="entry name" value="S1/P1nuclease"/>
</dbReference>
<protein>
    <submittedName>
        <fullName evidence="7">S1/P1 nuclease</fullName>
    </submittedName>
</protein>
<accession>A0ABT8DRP9</accession>
<dbReference type="RefSeq" id="WP_290357298.1">
    <property type="nucleotide sequence ID" value="NZ_JAUHHC010000001.1"/>
</dbReference>
<comment type="caution">
    <text evidence="7">The sequence shown here is derived from an EMBL/GenBank/DDBJ whole genome shotgun (WGS) entry which is preliminary data.</text>
</comment>
<keyword evidence="4" id="KW-0378">Hydrolase</keyword>
<dbReference type="Gene3D" id="1.10.575.10">
    <property type="entry name" value="P1 Nuclease"/>
    <property type="match status" value="1"/>
</dbReference>
<keyword evidence="5" id="KW-1015">Disulfide bond</keyword>
<keyword evidence="3" id="KW-0255">Endonuclease</keyword>
<dbReference type="PANTHER" id="PTHR33146">
    <property type="entry name" value="ENDONUCLEASE 4"/>
    <property type="match status" value="1"/>
</dbReference>
<evidence type="ECO:0000256" key="2">
    <source>
        <dbReference type="ARBA" id="ARBA00022723"/>
    </source>
</evidence>
<reference evidence="7 8" key="1">
    <citation type="submission" date="2023-06" db="EMBL/GenBank/DDBJ databases">
        <title>Pelomonas sp. PFR6 16S ribosomal RNA gene Genome sequencing and assembly.</title>
        <authorList>
            <person name="Woo H."/>
        </authorList>
    </citation>
    <scope>NUCLEOTIDE SEQUENCE [LARGE SCALE GENOMIC DNA]</scope>
    <source>
        <strain evidence="7 8">PFR6</strain>
    </source>
</reference>
<gene>
    <name evidence="7" type="ORF">QWJ38_01660</name>
</gene>
<proteinExistence type="predicted"/>
<dbReference type="InterPro" id="IPR008947">
    <property type="entry name" value="PLipase_C/P1_nuclease_dom_sf"/>
</dbReference>
<organism evidence="7 8">
    <name type="scientific">Roseateles violae</name>
    <dbReference type="NCBI Taxonomy" id="3058042"/>
    <lineage>
        <taxon>Bacteria</taxon>
        <taxon>Pseudomonadati</taxon>
        <taxon>Pseudomonadota</taxon>
        <taxon>Betaproteobacteria</taxon>
        <taxon>Burkholderiales</taxon>
        <taxon>Sphaerotilaceae</taxon>
        <taxon>Roseateles</taxon>
    </lineage>
</organism>
<evidence type="ECO:0000256" key="3">
    <source>
        <dbReference type="ARBA" id="ARBA00022759"/>
    </source>
</evidence>
<evidence type="ECO:0000256" key="4">
    <source>
        <dbReference type="ARBA" id="ARBA00022801"/>
    </source>
</evidence>
<evidence type="ECO:0000256" key="5">
    <source>
        <dbReference type="ARBA" id="ARBA00023157"/>
    </source>
</evidence>
<evidence type="ECO:0000313" key="8">
    <source>
        <dbReference type="Proteomes" id="UP001228044"/>
    </source>
</evidence>
<keyword evidence="2" id="KW-0479">Metal-binding</keyword>
<dbReference type="Pfam" id="PF02265">
    <property type="entry name" value="S1-P1_nuclease"/>
    <property type="match status" value="1"/>
</dbReference>